<sequence>MANIQKRGDNSWFLTVNAGKDARGKYVRFTKTVHCRTKREVESEYAKFRMEVEADEYVSPQKLTFGAFVEEWRDKYAVKHLAYKTLYTYDSNLKTRILPYFQHLKLEEIKPLHILNFLNQLEKEGSRGDKKTGGLASGTIEIQHRILKNILKRAVEWRIIKRNPVIDVQKPKVDSKEIVPYNESEVEQMLRALQREPYHWRVMVTLALTTGLRRGELLGLEWKHLDFNNGILDVSQSMIHALKGKVIVKSPKTKKSIRKVALPSSMLKELKEYFAYRIQERNDVGDSWYNGDWFFMFSHPDGQPFHHERPYLWFRQFIKKNGFRYIRFHDLRHTSATILINQGVHAKIISERLGHGSIATTMNIYGHALQTADQAAADKFESFFASDATHGQ</sequence>
<dbReference type="PANTHER" id="PTHR30349">
    <property type="entry name" value="PHAGE INTEGRASE-RELATED"/>
    <property type="match status" value="1"/>
</dbReference>
<comment type="similarity">
    <text evidence="1">Belongs to the 'phage' integrase family.</text>
</comment>
<dbReference type="Pfam" id="PF14659">
    <property type="entry name" value="Phage_int_SAM_3"/>
    <property type="match status" value="1"/>
</dbReference>
<keyword evidence="3 5" id="KW-0238">DNA-binding</keyword>
<dbReference type="AlphaFoldDB" id="A0A1G8Y3M5"/>
<dbReference type="CDD" id="cd01189">
    <property type="entry name" value="INT_ICEBs1_C_like"/>
    <property type="match status" value="1"/>
</dbReference>
<dbReference type="PROSITE" id="PS51900">
    <property type="entry name" value="CB"/>
    <property type="match status" value="1"/>
</dbReference>
<evidence type="ECO:0000259" key="6">
    <source>
        <dbReference type="PROSITE" id="PS51898"/>
    </source>
</evidence>
<evidence type="ECO:0000256" key="4">
    <source>
        <dbReference type="ARBA" id="ARBA00023172"/>
    </source>
</evidence>
<dbReference type="InterPro" id="IPR011010">
    <property type="entry name" value="DNA_brk_join_enz"/>
</dbReference>
<keyword evidence="9" id="KW-1185">Reference proteome</keyword>
<dbReference type="InterPro" id="IPR013762">
    <property type="entry name" value="Integrase-like_cat_sf"/>
</dbReference>
<dbReference type="InterPro" id="IPR004107">
    <property type="entry name" value="Integrase_SAM-like_N"/>
</dbReference>
<feature type="domain" description="Tyr recombinase" evidence="6">
    <location>
        <begin position="176"/>
        <end position="379"/>
    </location>
</feature>
<name>A0A1G8Y3M5_9BACL</name>
<reference evidence="9" key="1">
    <citation type="submission" date="2016-10" db="EMBL/GenBank/DDBJ databases">
        <authorList>
            <person name="Varghese N."/>
            <person name="Submissions S."/>
        </authorList>
    </citation>
    <scope>NUCLEOTIDE SEQUENCE [LARGE SCALE GENOMIC DNA]</scope>
    <source>
        <strain evidence="9">CGMCC 1.11012</strain>
    </source>
</reference>
<dbReference type="Gene3D" id="1.10.443.10">
    <property type="entry name" value="Intergrase catalytic core"/>
    <property type="match status" value="1"/>
</dbReference>
<accession>A0A1G8Y3M5</accession>
<gene>
    <name evidence="8" type="ORF">SAMN05216192_12815</name>
</gene>
<dbReference type="PROSITE" id="PS51898">
    <property type="entry name" value="TYR_RECOMBINASE"/>
    <property type="match status" value="1"/>
</dbReference>
<dbReference type="InterPro" id="IPR044068">
    <property type="entry name" value="CB"/>
</dbReference>
<dbReference type="InterPro" id="IPR002104">
    <property type="entry name" value="Integrase_catalytic"/>
</dbReference>
<dbReference type="Proteomes" id="UP000199050">
    <property type="component" value="Unassembled WGS sequence"/>
</dbReference>
<protein>
    <submittedName>
        <fullName evidence="8">Integrase</fullName>
    </submittedName>
</protein>
<dbReference type="Gene3D" id="1.10.150.130">
    <property type="match status" value="1"/>
</dbReference>
<dbReference type="GO" id="GO:0015074">
    <property type="term" value="P:DNA integration"/>
    <property type="evidence" value="ECO:0007669"/>
    <property type="project" value="UniProtKB-KW"/>
</dbReference>
<evidence type="ECO:0000313" key="9">
    <source>
        <dbReference type="Proteomes" id="UP000199050"/>
    </source>
</evidence>
<keyword evidence="2" id="KW-0229">DNA integration</keyword>
<dbReference type="Pfam" id="PF00589">
    <property type="entry name" value="Phage_integrase"/>
    <property type="match status" value="1"/>
</dbReference>
<evidence type="ECO:0000256" key="2">
    <source>
        <dbReference type="ARBA" id="ARBA00022908"/>
    </source>
</evidence>
<dbReference type="PANTHER" id="PTHR30349:SF64">
    <property type="entry name" value="PROPHAGE INTEGRASE INTD-RELATED"/>
    <property type="match status" value="1"/>
</dbReference>
<dbReference type="RefSeq" id="WP_090716807.1">
    <property type="nucleotide sequence ID" value="NZ_CBCSKY010000075.1"/>
</dbReference>
<organism evidence="8 9">
    <name type="scientific">Paenibacillus typhae</name>
    <dbReference type="NCBI Taxonomy" id="1174501"/>
    <lineage>
        <taxon>Bacteria</taxon>
        <taxon>Bacillati</taxon>
        <taxon>Bacillota</taxon>
        <taxon>Bacilli</taxon>
        <taxon>Bacillales</taxon>
        <taxon>Paenibacillaceae</taxon>
        <taxon>Paenibacillus</taxon>
    </lineage>
</organism>
<dbReference type="STRING" id="1174501.SAMN05216192_12815"/>
<dbReference type="InterPro" id="IPR010998">
    <property type="entry name" value="Integrase_recombinase_N"/>
</dbReference>
<evidence type="ECO:0000256" key="3">
    <source>
        <dbReference type="ARBA" id="ARBA00023125"/>
    </source>
</evidence>
<dbReference type="GO" id="GO:0003677">
    <property type="term" value="F:DNA binding"/>
    <property type="evidence" value="ECO:0007669"/>
    <property type="project" value="UniProtKB-UniRule"/>
</dbReference>
<dbReference type="OrthoDB" id="9803188at2"/>
<evidence type="ECO:0000256" key="5">
    <source>
        <dbReference type="PROSITE-ProRule" id="PRU01248"/>
    </source>
</evidence>
<feature type="domain" description="Core-binding (CB)" evidence="7">
    <location>
        <begin position="63"/>
        <end position="155"/>
    </location>
</feature>
<evidence type="ECO:0000259" key="7">
    <source>
        <dbReference type="PROSITE" id="PS51900"/>
    </source>
</evidence>
<proteinExistence type="inferred from homology"/>
<dbReference type="GO" id="GO:0006310">
    <property type="term" value="P:DNA recombination"/>
    <property type="evidence" value="ECO:0007669"/>
    <property type="project" value="UniProtKB-KW"/>
</dbReference>
<dbReference type="InterPro" id="IPR050090">
    <property type="entry name" value="Tyrosine_recombinase_XerCD"/>
</dbReference>
<keyword evidence="4" id="KW-0233">DNA recombination</keyword>
<evidence type="ECO:0000256" key="1">
    <source>
        <dbReference type="ARBA" id="ARBA00008857"/>
    </source>
</evidence>
<evidence type="ECO:0000313" key="8">
    <source>
        <dbReference type="EMBL" id="SDJ96650.1"/>
    </source>
</evidence>
<dbReference type="EMBL" id="FNDX01000028">
    <property type="protein sequence ID" value="SDJ96650.1"/>
    <property type="molecule type" value="Genomic_DNA"/>
</dbReference>
<dbReference type="SUPFAM" id="SSF56349">
    <property type="entry name" value="DNA breaking-rejoining enzymes"/>
    <property type="match status" value="1"/>
</dbReference>